<keyword evidence="2" id="KW-0732">Signal</keyword>
<dbReference type="Proteomes" id="UP001200741">
    <property type="component" value="Unassembled WGS sequence"/>
</dbReference>
<reference evidence="3 4" key="1">
    <citation type="submission" date="2021-12" db="EMBL/GenBank/DDBJ databases">
        <title>Genome seq of P8.</title>
        <authorList>
            <person name="Seo T."/>
        </authorList>
    </citation>
    <scope>NUCLEOTIDE SEQUENCE [LARGE SCALE GENOMIC DNA]</scope>
    <source>
        <strain evidence="3 4">P8</strain>
    </source>
</reference>
<protein>
    <submittedName>
        <fullName evidence="3">Uncharacterized protein</fullName>
    </submittedName>
</protein>
<dbReference type="EMBL" id="JAJTWU010000004">
    <property type="protein sequence ID" value="MCE4555043.1"/>
    <property type="molecule type" value="Genomic_DNA"/>
</dbReference>
<organism evidence="3 4">
    <name type="scientific">Pelomonas cellulosilytica</name>
    <dbReference type="NCBI Taxonomy" id="2906762"/>
    <lineage>
        <taxon>Bacteria</taxon>
        <taxon>Pseudomonadati</taxon>
        <taxon>Pseudomonadota</taxon>
        <taxon>Betaproteobacteria</taxon>
        <taxon>Burkholderiales</taxon>
        <taxon>Sphaerotilaceae</taxon>
        <taxon>Roseateles</taxon>
    </lineage>
</organism>
<evidence type="ECO:0000313" key="3">
    <source>
        <dbReference type="EMBL" id="MCE4555043.1"/>
    </source>
</evidence>
<name>A0ABS8XWF2_9BURK</name>
<keyword evidence="1" id="KW-0175">Coiled coil</keyword>
<accession>A0ABS8XWF2</accession>
<evidence type="ECO:0000313" key="4">
    <source>
        <dbReference type="Proteomes" id="UP001200741"/>
    </source>
</evidence>
<sequence>MLSRSLTPRRQLAATAVALAAMFSANSAYACKWYDVPCKTRKAAEAAAAAAKRAAEAAAAAAAEAARRAEEEAKRAAAAARAAATAALSDSDYKVLVNQARSTYSSSAGAVLKTYQQSVDALAKLAQELLEQLLRAAGKAAVAGNQPALRNLVSNIRGLDADGQGRLNAVTRAIASGKITAQVRDDMIALAVKLGFLRNNNGRLEPGASIPGSLVRSNFGVCVGANGGYIAAGVEETWCLAMNLYQENGQFTLGLVEQLGGSIGPQAGASATVGISWSPGAVQESDGGSIGFGLEADGGVGAAMGMSWNPDPSQWNSIPSFNVAVATGASASAAITGGGTILISTFRF</sequence>
<comment type="caution">
    <text evidence="3">The sequence shown here is derived from an EMBL/GenBank/DDBJ whole genome shotgun (WGS) entry which is preliminary data.</text>
</comment>
<dbReference type="RefSeq" id="WP_233372065.1">
    <property type="nucleotide sequence ID" value="NZ_JAJTWU010000004.1"/>
</dbReference>
<evidence type="ECO:0000256" key="2">
    <source>
        <dbReference type="SAM" id="SignalP"/>
    </source>
</evidence>
<feature type="signal peptide" evidence="2">
    <location>
        <begin position="1"/>
        <end position="30"/>
    </location>
</feature>
<evidence type="ECO:0000256" key="1">
    <source>
        <dbReference type="SAM" id="Coils"/>
    </source>
</evidence>
<proteinExistence type="predicted"/>
<feature type="coiled-coil region" evidence="1">
    <location>
        <begin position="52"/>
        <end position="86"/>
    </location>
</feature>
<dbReference type="PROSITE" id="PS51257">
    <property type="entry name" value="PROKAR_LIPOPROTEIN"/>
    <property type="match status" value="1"/>
</dbReference>
<gene>
    <name evidence="3" type="ORF">LXT13_11475</name>
</gene>
<keyword evidence="4" id="KW-1185">Reference proteome</keyword>
<feature type="chain" id="PRO_5046190615" evidence="2">
    <location>
        <begin position="31"/>
        <end position="348"/>
    </location>
</feature>